<sequence>MVIDTLVPLWLLVNYVFTLEIATNRVDRGNTSLSVGDITIKSGLSWSVIDNAVSTLTGDLNVEPNAGFYITLGSSLFGLDITTAPPLSTITNNGVIVFSSSLATSEQSSYNLDGYSFTNNGGMYFGAASGTMAITATSWSNTGTMLFHHDTNASATVLLGAPQGSITNNGNICLFNLVFKQTTAVAGTGCIVAKKNAAIYVANSRLAVATTQSFFLADSKSSLIVEAASTPQTFTVYGFGNGNTIGLDAPLKGVFLLRHLAFRYNAESGVLTLRAGSRALVNVHIGKGYDAKLFSIVSSNNNNNNNNNNDSAGLPTALLNSVQYNGPVPEQTVPTSCRIDCAKLPSIPGTLPASHANVAADQTVLINKDVLPVSSKKVSFTGEKFGVAHRKGISLMGKRSDNPSLLSCYIGGEEVAVVDYETGVCDFTIPDHLETFFYFVSLENYNVQYYYASFDGQRYKTDVATAGRVISIPAKLLNTAALELVQVHLQKVPTAGTQNSSTAATEEFVKRDDLDDFLSSLGDDEGTPIDVTVSASPATETEYDNSTLSETSSWEEASSEPVDVSSVPAELTPLTESSSTPETVEPEITETPVTESSESSSIVPSQSETTSVVTEPTTPPETESPLLSDDQGTPISVTISAAPASEGSTDNSTVAESPTLEESSSAPIEESQTSTESSEPEFFSEFPTESSEVEFSSEFPTESSELDYSSAAPESSEIEFSSEFPTESSSESEFSSVAPESTESEFPTESSELEFSSELPTESSEAEYSSEIPSESSEPEFSSFASESSQVEYSSEFPTESSEVEYPSESPTESSGIEFSSIAPESSELEYSSTAPESSESQYSEWPIESSEPEYSTEVSAESSEIEYSSELPTESSEPEFPTESEYSSELPTESGEVEFSSAAPESSEAEHSSEFPTESSEVDYSSELPTESSETEFSSEIPIESSEAEYSSEFPTESSEPEYSSEIPTESSEPEYSSELPTESSEVIYSSEFPTESSEVVLSESESSSETAAESEYSSGIPTESSEPEYSSEFPIESSEAEYSSEFPTESSEIEYSSEFPTEPSESEYSSEYATESSEAEYSSEPPAESTEEEFSSVSATESAESEYSLFESTIESSYCDGESCSTEPTLSSTVSSSIEVSSSLESSSSSESPLMVNCYMNGEIVSVVDYENGVCQFTIPSDYETFFNFVSSSNYNVQYYYAQVNGIKYTTDIQRAGRVISVPARELLYQGIVLYQVHLQKSPSRRLLKRDEANEYGNANQFVAAIADTEGTPLDVTISNGIVTAGASTGTGTFVCEEVVATETDSSLTDGCALSSASETGFVTATHVDSPGEAAATLSEWREGPAISESWSNNSHAVGGKGPAVVSAASVPIVGVVTTVLTTEYITTCSNGDVSTTSGVVIVGTDSTGGVHTITSGLGGTSVVEKTITSTVTECLLGACLESTTTLTTTVPWTTLDTAAVAASESASGTSGHNAKANTVEGVVADNSAAPSGQQESSQTAAIVLPIDNGAVKSSTGVSVVCGLLLSGVVAFV</sequence>
<feature type="compositionally biased region" description="Low complexity" evidence="6">
    <location>
        <begin position="546"/>
        <end position="560"/>
    </location>
</feature>
<feature type="compositionally biased region" description="Low complexity" evidence="6">
    <location>
        <begin position="1056"/>
        <end position="1090"/>
    </location>
</feature>
<evidence type="ECO:0000256" key="7">
    <source>
        <dbReference type="SAM" id="SignalP"/>
    </source>
</evidence>
<feature type="compositionally biased region" description="Low complexity" evidence="6">
    <location>
        <begin position="589"/>
        <end position="625"/>
    </location>
</feature>
<evidence type="ECO:0000256" key="5">
    <source>
        <dbReference type="ARBA" id="ARBA00023180"/>
    </source>
</evidence>
<gene>
    <name evidence="9" type="primary">RBR3_0</name>
    <name evidence="9" type="ORF">Cantr_02190</name>
</gene>
<accession>A0A367YKV7</accession>
<dbReference type="OrthoDB" id="4022214at2759"/>
<feature type="signal peptide" evidence="7">
    <location>
        <begin position="1"/>
        <end position="18"/>
    </location>
</feature>
<feature type="region of interest" description="Disordered" evidence="6">
    <location>
        <begin position="519"/>
        <end position="1104"/>
    </location>
</feature>
<feature type="compositionally biased region" description="Low complexity" evidence="6">
    <location>
        <begin position="669"/>
        <end position="815"/>
    </location>
</feature>
<dbReference type="STRING" id="5486.A0A367YKV7"/>
<feature type="compositionally biased region" description="Low complexity" evidence="6">
    <location>
        <begin position="898"/>
        <end position="907"/>
    </location>
</feature>
<evidence type="ECO:0000256" key="4">
    <source>
        <dbReference type="ARBA" id="ARBA00022729"/>
    </source>
</evidence>
<evidence type="ECO:0000313" key="9">
    <source>
        <dbReference type="EMBL" id="RCK66484.1"/>
    </source>
</evidence>
<dbReference type="InterPro" id="IPR021031">
    <property type="entry name" value="Hyphal-reg_cell_wall_N"/>
</dbReference>
<keyword evidence="3" id="KW-0964">Secreted</keyword>
<evidence type="ECO:0000256" key="3">
    <source>
        <dbReference type="ARBA" id="ARBA00022525"/>
    </source>
</evidence>
<dbReference type="GO" id="GO:0005730">
    <property type="term" value="C:nucleolus"/>
    <property type="evidence" value="ECO:0007669"/>
    <property type="project" value="TreeGrafter"/>
</dbReference>
<keyword evidence="10" id="KW-1185">Reference proteome</keyword>
<feature type="domain" description="Hyphally-regulated cell wall protein N-terminal" evidence="8">
    <location>
        <begin position="10"/>
        <end position="348"/>
    </location>
</feature>
<evidence type="ECO:0000256" key="6">
    <source>
        <dbReference type="SAM" id="MobiDB-lite"/>
    </source>
</evidence>
<keyword evidence="4 7" id="KW-0732">Signal</keyword>
<evidence type="ECO:0000313" key="10">
    <source>
        <dbReference type="Proteomes" id="UP000253472"/>
    </source>
</evidence>
<comment type="subcellular location">
    <subcellularLocation>
        <location evidence="1">Secreted</location>
        <location evidence="1">Cell wall</location>
    </subcellularLocation>
</comment>
<feature type="compositionally biased region" description="Low complexity" evidence="6">
    <location>
        <begin position="858"/>
        <end position="876"/>
    </location>
</feature>
<feature type="compositionally biased region" description="Polar residues" evidence="6">
    <location>
        <begin position="646"/>
        <end position="666"/>
    </location>
</feature>
<dbReference type="EMBL" id="QLNQ01000014">
    <property type="protein sequence ID" value="RCK66484.1"/>
    <property type="molecule type" value="Genomic_DNA"/>
</dbReference>
<feature type="compositionally biased region" description="Low complexity" evidence="6">
    <location>
        <begin position="996"/>
        <end position="1039"/>
    </location>
</feature>
<proteinExistence type="predicted"/>
<dbReference type="Pfam" id="PF11765">
    <property type="entry name" value="Hyphal_reg_CWP"/>
    <property type="match status" value="1"/>
</dbReference>
<comment type="caution">
    <text evidence="9">The sequence shown here is derived from an EMBL/GenBank/DDBJ whole genome shotgun (WGS) entry which is preliminary data.</text>
</comment>
<keyword evidence="5" id="KW-0325">Glycoprotein</keyword>
<name>A0A367YKV7_9ASCO</name>
<organism evidence="9 10">
    <name type="scientific">Candida viswanathii</name>
    <dbReference type="NCBI Taxonomy" id="5486"/>
    <lineage>
        <taxon>Eukaryota</taxon>
        <taxon>Fungi</taxon>
        <taxon>Dikarya</taxon>
        <taxon>Ascomycota</taxon>
        <taxon>Saccharomycotina</taxon>
        <taxon>Pichiomycetes</taxon>
        <taxon>Debaryomycetaceae</taxon>
        <taxon>Candida/Lodderomyces clade</taxon>
        <taxon>Candida</taxon>
    </lineage>
</organism>
<dbReference type="Proteomes" id="UP000253472">
    <property type="component" value="Unassembled WGS sequence"/>
</dbReference>
<dbReference type="PANTHER" id="PTHR16148">
    <property type="entry name" value="NF-KAPPA-B-REPRESSING FACTOR-RELATED"/>
    <property type="match status" value="1"/>
</dbReference>
<dbReference type="PANTHER" id="PTHR16148:SF14">
    <property type="entry name" value="MYND-TYPE DOMAIN-CONTAINING PROTEIN"/>
    <property type="match status" value="1"/>
</dbReference>
<reference evidence="9 10" key="1">
    <citation type="submission" date="2018-06" db="EMBL/GenBank/DDBJ databases">
        <title>Whole genome sequencing of Candida tropicalis (genome annotated by CSBL at Korea University).</title>
        <authorList>
            <person name="Ahn J."/>
        </authorList>
    </citation>
    <scope>NUCLEOTIDE SEQUENCE [LARGE SCALE GENOMIC DNA]</scope>
    <source>
        <strain evidence="9 10">ATCC 20962</strain>
    </source>
</reference>
<feature type="compositionally biased region" description="Polar residues" evidence="6">
    <location>
        <begin position="829"/>
        <end position="844"/>
    </location>
</feature>
<protein>
    <submittedName>
        <fullName evidence="9">Cell wall protein RBR3</fullName>
    </submittedName>
</protein>
<keyword evidence="2" id="KW-0134">Cell wall</keyword>
<feature type="compositionally biased region" description="Low complexity" evidence="6">
    <location>
        <begin position="570"/>
        <end position="583"/>
    </location>
</feature>
<evidence type="ECO:0000256" key="2">
    <source>
        <dbReference type="ARBA" id="ARBA00022512"/>
    </source>
</evidence>
<evidence type="ECO:0000256" key="1">
    <source>
        <dbReference type="ARBA" id="ARBA00004191"/>
    </source>
</evidence>
<dbReference type="GO" id="GO:0009277">
    <property type="term" value="C:fungal-type cell wall"/>
    <property type="evidence" value="ECO:0007669"/>
    <property type="project" value="UniProtKB-ARBA"/>
</dbReference>
<feature type="compositionally biased region" description="Low complexity" evidence="6">
    <location>
        <begin position="926"/>
        <end position="987"/>
    </location>
</feature>
<feature type="compositionally biased region" description="Polar residues" evidence="6">
    <location>
        <begin position="630"/>
        <end position="639"/>
    </location>
</feature>
<dbReference type="GO" id="GO:0005654">
    <property type="term" value="C:nucleoplasm"/>
    <property type="evidence" value="ECO:0007669"/>
    <property type="project" value="TreeGrafter"/>
</dbReference>
<feature type="chain" id="PRO_5016784917" evidence="7">
    <location>
        <begin position="19"/>
        <end position="1535"/>
    </location>
</feature>
<evidence type="ECO:0000259" key="8">
    <source>
        <dbReference type="Pfam" id="PF11765"/>
    </source>
</evidence>